<accession>A0A3D8T814</accession>
<evidence type="ECO:0000256" key="1">
    <source>
        <dbReference type="SAM" id="MobiDB-lite"/>
    </source>
</evidence>
<protein>
    <submittedName>
        <fullName evidence="2">Uncharacterized protein</fullName>
    </submittedName>
</protein>
<dbReference type="EMBL" id="PDLN01000001">
    <property type="protein sequence ID" value="RDW94665.1"/>
    <property type="molecule type" value="Genomic_DNA"/>
</dbReference>
<evidence type="ECO:0000313" key="3">
    <source>
        <dbReference type="Proteomes" id="UP000256328"/>
    </source>
</evidence>
<comment type="caution">
    <text evidence="2">The sequence shown here is derived from an EMBL/GenBank/DDBJ whole genome shotgun (WGS) entry which is preliminary data.</text>
</comment>
<dbReference type="AlphaFoldDB" id="A0A3D8T814"/>
<dbReference type="Proteomes" id="UP000256328">
    <property type="component" value="Unassembled WGS sequence"/>
</dbReference>
<name>A0A3D8T814_9HELO</name>
<gene>
    <name evidence="2" type="ORF">BP5796_00428</name>
</gene>
<proteinExistence type="predicted"/>
<organism evidence="2 3">
    <name type="scientific">Coleophoma crateriformis</name>
    <dbReference type="NCBI Taxonomy" id="565419"/>
    <lineage>
        <taxon>Eukaryota</taxon>
        <taxon>Fungi</taxon>
        <taxon>Dikarya</taxon>
        <taxon>Ascomycota</taxon>
        <taxon>Pezizomycotina</taxon>
        <taxon>Leotiomycetes</taxon>
        <taxon>Helotiales</taxon>
        <taxon>Dermateaceae</taxon>
        <taxon>Coleophoma</taxon>
    </lineage>
</organism>
<reference evidence="2 3" key="1">
    <citation type="journal article" date="2018" name="IMA Fungus">
        <title>IMA Genome-F 9: Draft genome sequence of Annulohypoxylon stygium, Aspergillus mulundensis, Berkeleyomyces basicola (syn. Thielaviopsis basicola), Ceratocystis smalleyi, two Cercospora beticola strains, Coleophoma cylindrospora, Fusarium fracticaudum, Phialophora cf. hyalina, and Morchella septimelata.</title>
        <authorList>
            <person name="Wingfield B.D."/>
            <person name="Bills G.F."/>
            <person name="Dong Y."/>
            <person name="Huang W."/>
            <person name="Nel W.J."/>
            <person name="Swalarsk-Parry B.S."/>
            <person name="Vaghefi N."/>
            <person name="Wilken P.M."/>
            <person name="An Z."/>
            <person name="de Beer Z.W."/>
            <person name="De Vos L."/>
            <person name="Chen L."/>
            <person name="Duong T.A."/>
            <person name="Gao Y."/>
            <person name="Hammerbacher A."/>
            <person name="Kikkert J.R."/>
            <person name="Li Y."/>
            <person name="Li H."/>
            <person name="Li K."/>
            <person name="Li Q."/>
            <person name="Liu X."/>
            <person name="Ma X."/>
            <person name="Naidoo K."/>
            <person name="Pethybridge S.J."/>
            <person name="Sun J."/>
            <person name="Steenkamp E.T."/>
            <person name="van der Nest M.A."/>
            <person name="van Wyk S."/>
            <person name="Wingfield M.J."/>
            <person name="Xiong C."/>
            <person name="Yue Q."/>
            <person name="Zhang X."/>
        </authorList>
    </citation>
    <scope>NUCLEOTIDE SEQUENCE [LARGE SCALE GENOMIC DNA]</scope>
    <source>
        <strain evidence="2 3">BP5796</strain>
    </source>
</reference>
<feature type="region of interest" description="Disordered" evidence="1">
    <location>
        <begin position="41"/>
        <end position="72"/>
    </location>
</feature>
<evidence type="ECO:0000313" key="2">
    <source>
        <dbReference type="EMBL" id="RDW94665.1"/>
    </source>
</evidence>
<keyword evidence="3" id="KW-1185">Reference proteome</keyword>
<sequence>MKPATRSARILLWEKTDPGRCGWVAQVVHAKAAERGYALRTPGHREHPSCLEEPSQTSVPRRHHPSSSPSNRHTLVAAPAHVVSYCCRVPVPGQPCCGALSMRAAERERHQHFKYLSTASLSAFALSTESISPSLFVSLFGGSCLLIYYPGLKTFGATAYFTVAKPGPAATLDLELLVENRPHAGAFLTAEKEQSPLPYLLPSLAVDQKSLQPTRHANHEFHSSLKPSFTTFCVDAISSASDSRHQNPWCHLE</sequence>